<name>A0A645AUF6_9ZZZZ</name>
<feature type="transmembrane region" description="Helical" evidence="1">
    <location>
        <begin position="49"/>
        <end position="68"/>
    </location>
</feature>
<dbReference type="EMBL" id="VSSQ01015982">
    <property type="protein sequence ID" value="MPM56882.1"/>
    <property type="molecule type" value="Genomic_DNA"/>
</dbReference>
<reference evidence="2" key="1">
    <citation type="submission" date="2019-08" db="EMBL/GenBank/DDBJ databases">
        <authorList>
            <person name="Kucharzyk K."/>
            <person name="Murdoch R.W."/>
            <person name="Higgins S."/>
            <person name="Loffler F."/>
        </authorList>
    </citation>
    <scope>NUCLEOTIDE SEQUENCE</scope>
</reference>
<keyword evidence="1" id="KW-0812">Transmembrane</keyword>
<proteinExistence type="predicted"/>
<evidence type="ECO:0000313" key="2">
    <source>
        <dbReference type="EMBL" id="MPM56882.1"/>
    </source>
</evidence>
<accession>A0A645AUF6</accession>
<gene>
    <name evidence="2" type="ORF">SDC9_103699</name>
</gene>
<organism evidence="2">
    <name type="scientific">bioreactor metagenome</name>
    <dbReference type="NCBI Taxonomy" id="1076179"/>
    <lineage>
        <taxon>unclassified sequences</taxon>
        <taxon>metagenomes</taxon>
        <taxon>ecological metagenomes</taxon>
    </lineage>
</organism>
<comment type="caution">
    <text evidence="2">The sequence shown here is derived from an EMBL/GenBank/DDBJ whole genome shotgun (WGS) entry which is preliminary data.</text>
</comment>
<keyword evidence="1" id="KW-0472">Membrane</keyword>
<sequence length="164" mass="18335">MAWRLILFVGLIGILNVSNTVYTNIHTRVAEIGMHPTIGMSAGSLYKTFLWGAYYGVIASVIGAAGGYSGHFSHDTVQGFSRIGVFLFAGLWDRFLCAFAVPYQCRSPPTSKFSPGHIENLEVKVMREYSLIVKGERIPIYKAIIKNTNMRDTRKTWLPSRNTL</sequence>
<keyword evidence="1" id="KW-1133">Transmembrane helix</keyword>
<dbReference type="AlphaFoldDB" id="A0A645AUF6"/>
<evidence type="ECO:0000256" key="1">
    <source>
        <dbReference type="SAM" id="Phobius"/>
    </source>
</evidence>
<protein>
    <submittedName>
        <fullName evidence="2">Uncharacterized protein</fullName>
    </submittedName>
</protein>